<feature type="binding site" evidence="9">
    <location>
        <begin position="148"/>
        <end position="149"/>
    </location>
    <ligand>
        <name>GTP</name>
        <dbReference type="ChEBI" id="CHEBI:37565"/>
    </ligand>
</feature>
<dbReference type="SUPFAM" id="SSF47895">
    <property type="entry name" value="Transducin (alpha subunit), insertion domain"/>
    <property type="match status" value="1"/>
</dbReference>
<dbReference type="AlphaFoldDB" id="A0A367J4I3"/>
<feature type="binding site" evidence="9">
    <location>
        <begin position="43"/>
        <end position="48"/>
    </location>
    <ligand>
        <name>GTP</name>
        <dbReference type="ChEBI" id="CHEBI:37565"/>
    </ligand>
</feature>
<protein>
    <submittedName>
        <fullName evidence="11">Guanine nucleotide-binding protein alpha-2 subunit</fullName>
    </submittedName>
</protein>
<evidence type="ECO:0000256" key="8">
    <source>
        <dbReference type="ARBA" id="ARBA00023288"/>
    </source>
</evidence>
<dbReference type="PANTHER" id="PTHR10218">
    <property type="entry name" value="GTP-BINDING PROTEIN ALPHA SUBUNIT"/>
    <property type="match status" value="1"/>
</dbReference>
<proteinExistence type="predicted"/>
<keyword evidence="12" id="KW-1185">Reference proteome</keyword>
<keyword evidence="6" id="KW-0564">Palmitate</keyword>
<keyword evidence="3 9" id="KW-0547">Nucleotide-binding</keyword>
<evidence type="ECO:0000256" key="6">
    <source>
        <dbReference type="ARBA" id="ARBA00023139"/>
    </source>
</evidence>
<dbReference type="Proteomes" id="UP000252139">
    <property type="component" value="Unassembled WGS sequence"/>
</dbReference>
<dbReference type="GO" id="GO:0001664">
    <property type="term" value="F:G protein-coupled receptor binding"/>
    <property type="evidence" value="ECO:0007669"/>
    <property type="project" value="TreeGrafter"/>
</dbReference>
<dbReference type="SUPFAM" id="SSF52540">
    <property type="entry name" value="P-loop containing nucleoside triphosphate hydrolases"/>
    <property type="match status" value="1"/>
</dbReference>
<evidence type="ECO:0000256" key="1">
    <source>
        <dbReference type="ARBA" id="ARBA00022707"/>
    </source>
</evidence>
<dbReference type="GO" id="GO:0005525">
    <property type="term" value="F:GTP binding"/>
    <property type="evidence" value="ECO:0007669"/>
    <property type="project" value="UniProtKB-KW"/>
</dbReference>
<dbReference type="PRINTS" id="PR00441">
    <property type="entry name" value="GPROTEINAI"/>
</dbReference>
<evidence type="ECO:0000313" key="12">
    <source>
        <dbReference type="Proteomes" id="UP000252139"/>
    </source>
</evidence>
<dbReference type="GO" id="GO:0007189">
    <property type="term" value="P:adenylate cyclase-activating G protein-coupled receptor signaling pathway"/>
    <property type="evidence" value="ECO:0007669"/>
    <property type="project" value="TreeGrafter"/>
</dbReference>
<keyword evidence="2 10" id="KW-0479">Metal-binding</keyword>
<feature type="binding site" evidence="9">
    <location>
        <begin position="198"/>
        <end position="202"/>
    </location>
    <ligand>
        <name>GTP</name>
        <dbReference type="ChEBI" id="CHEBI:37565"/>
    </ligand>
</feature>
<reference evidence="11 12" key="1">
    <citation type="journal article" date="2018" name="G3 (Bethesda)">
        <title>Phylogenetic and Phylogenomic Definition of Rhizopus Species.</title>
        <authorList>
            <person name="Gryganskyi A.P."/>
            <person name="Golan J."/>
            <person name="Dolatabadi S."/>
            <person name="Mondo S."/>
            <person name="Robb S."/>
            <person name="Idnurm A."/>
            <person name="Muszewska A."/>
            <person name="Steczkiewicz K."/>
            <person name="Masonjones S."/>
            <person name="Liao H.L."/>
            <person name="Gajdeczka M.T."/>
            <person name="Anike F."/>
            <person name="Vuek A."/>
            <person name="Anishchenko I.M."/>
            <person name="Voigt K."/>
            <person name="de Hoog G.S."/>
            <person name="Smith M.E."/>
            <person name="Heitman J."/>
            <person name="Vilgalys R."/>
            <person name="Stajich J.E."/>
        </authorList>
    </citation>
    <scope>NUCLEOTIDE SEQUENCE [LARGE SCALE GENOMIC DNA]</scope>
    <source>
        <strain evidence="11 12">CBS 357.93</strain>
    </source>
</reference>
<dbReference type="FunFam" id="1.10.400.10:FF:000007">
    <property type="entry name" value="Guanine nucleotide-binding protein subunit alpha"/>
    <property type="match status" value="1"/>
</dbReference>
<dbReference type="GO" id="GO:0031683">
    <property type="term" value="F:G-protein beta/gamma-subunit complex binding"/>
    <property type="evidence" value="ECO:0007669"/>
    <property type="project" value="InterPro"/>
</dbReference>
<name>A0A367J4I3_RHIAZ</name>
<sequence length="350" mass="40710">MGVCASSEERAERMHSFAIDRAIEEDGKKLDREYKILLLGSGESGKSTIFKQMKIMYQEGYTREELMSWKMTVYRNLIQSAQSIVNALNQFEYQLSTEKNQYEAELLSDYKLQDSLSPAIAGAIISVWKDPVTSRLLEEKSSEFYLMDSASYFFEEIERISQPNYVPTVDDVLHARAKTTGIVETKFMIKRTSVRMFDVGGQRSERKKWIHCFEAVHSIIFCISLSEYDQVLLEESRQNRMLESLVLFESVVNSRWFVRTSIILFMNKIDIFRKKIKKIPLQRYFPDYGGGPDQEKAARYILWRIGQTNRAKLEIFPHLTQATSTTNMKHTFEVIRTTIIDNQLKDSGIL</sequence>
<evidence type="ECO:0000256" key="9">
    <source>
        <dbReference type="PIRSR" id="PIRSR601019-1"/>
    </source>
</evidence>
<gene>
    <name evidence="11" type="primary">GPA2_3</name>
    <name evidence="11" type="ORF">CU097_001871</name>
</gene>
<dbReference type="GO" id="GO:0005737">
    <property type="term" value="C:cytoplasm"/>
    <property type="evidence" value="ECO:0007669"/>
    <property type="project" value="TreeGrafter"/>
</dbReference>
<keyword evidence="8" id="KW-0449">Lipoprotein</keyword>
<organism evidence="11 12">
    <name type="scientific">Rhizopus azygosporus</name>
    <name type="common">Rhizopus microsporus var. azygosporus</name>
    <dbReference type="NCBI Taxonomy" id="86630"/>
    <lineage>
        <taxon>Eukaryota</taxon>
        <taxon>Fungi</taxon>
        <taxon>Fungi incertae sedis</taxon>
        <taxon>Mucoromycota</taxon>
        <taxon>Mucoromycotina</taxon>
        <taxon>Mucoromycetes</taxon>
        <taxon>Mucorales</taxon>
        <taxon>Mucorineae</taxon>
        <taxon>Rhizopodaceae</taxon>
        <taxon>Rhizopus</taxon>
    </lineage>
</organism>
<dbReference type="Gene3D" id="3.40.50.300">
    <property type="entry name" value="P-loop containing nucleotide triphosphate hydrolases"/>
    <property type="match status" value="1"/>
</dbReference>
<evidence type="ECO:0000256" key="3">
    <source>
        <dbReference type="ARBA" id="ARBA00022741"/>
    </source>
</evidence>
<keyword evidence="1" id="KW-0519">Myristate</keyword>
<feature type="binding site" evidence="9">
    <location>
        <position position="322"/>
    </location>
    <ligand>
        <name>GTP</name>
        <dbReference type="ChEBI" id="CHEBI:37565"/>
    </ligand>
</feature>
<dbReference type="Gene3D" id="1.10.400.10">
    <property type="entry name" value="GI Alpha 1, domain 2-like"/>
    <property type="match status" value="1"/>
</dbReference>
<dbReference type="InterPro" id="IPR001019">
    <property type="entry name" value="Gprotein_alpha_su"/>
</dbReference>
<evidence type="ECO:0000313" key="11">
    <source>
        <dbReference type="EMBL" id="RCH84847.1"/>
    </source>
</evidence>
<dbReference type="SMART" id="SM00275">
    <property type="entry name" value="G_alpha"/>
    <property type="match status" value="1"/>
</dbReference>
<dbReference type="GO" id="GO:0032502">
    <property type="term" value="P:developmental process"/>
    <property type="evidence" value="ECO:0007669"/>
    <property type="project" value="UniProtKB-ARBA"/>
</dbReference>
<keyword evidence="7" id="KW-0807">Transducer</keyword>
<evidence type="ECO:0000256" key="7">
    <source>
        <dbReference type="ARBA" id="ARBA00023224"/>
    </source>
</evidence>
<keyword evidence="4 10" id="KW-0460">Magnesium</keyword>
<dbReference type="FunFam" id="3.40.50.300:FF:000181">
    <property type="entry name" value="Guanine nucleotide-binding protein subunit alpha"/>
    <property type="match status" value="1"/>
</dbReference>
<dbReference type="CDD" id="cd00066">
    <property type="entry name" value="G-alpha"/>
    <property type="match status" value="1"/>
</dbReference>
<dbReference type="GO" id="GO:0010255">
    <property type="term" value="P:glucose mediated signaling pathway"/>
    <property type="evidence" value="ECO:0007669"/>
    <property type="project" value="UniProtKB-ARBA"/>
</dbReference>
<feature type="binding site" evidence="9">
    <location>
        <begin position="267"/>
        <end position="270"/>
    </location>
    <ligand>
        <name>GTP</name>
        <dbReference type="ChEBI" id="CHEBI:37565"/>
    </ligand>
</feature>
<evidence type="ECO:0000256" key="4">
    <source>
        <dbReference type="ARBA" id="ARBA00022842"/>
    </source>
</evidence>
<dbReference type="InterPro" id="IPR001408">
    <property type="entry name" value="Gprotein_alpha_I"/>
</dbReference>
<feature type="binding site" evidence="10">
    <location>
        <position position="47"/>
    </location>
    <ligand>
        <name>Mg(2+)</name>
        <dbReference type="ChEBI" id="CHEBI:18420"/>
    </ligand>
</feature>
<dbReference type="InterPro" id="IPR011025">
    <property type="entry name" value="GproteinA_insert"/>
</dbReference>
<dbReference type="GO" id="GO:0005834">
    <property type="term" value="C:heterotrimeric G-protein complex"/>
    <property type="evidence" value="ECO:0007669"/>
    <property type="project" value="TreeGrafter"/>
</dbReference>
<evidence type="ECO:0000256" key="10">
    <source>
        <dbReference type="PIRSR" id="PIRSR601019-2"/>
    </source>
</evidence>
<dbReference type="PANTHER" id="PTHR10218:SF369">
    <property type="entry name" value="GUANINE NUCLEOTIDE-BINDING PROTEIN ALPHA-2 SUBUNIT"/>
    <property type="match status" value="1"/>
</dbReference>
<comment type="caution">
    <text evidence="11">The sequence shown here is derived from an EMBL/GenBank/DDBJ whole genome shotgun (WGS) entry which is preliminary data.</text>
</comment>
<dbReference type="PRINTS" id="PR00318">
    <property type="entry name" value="GPROTEINA"/>
</dbReference>
<keyword evidence="5 9" id="KW-0342">GTP-binding</keyword>
<dbReference type="Pfam" id="PF00503">
    <property type="entry name" value="G-alpha"/>
    <property type="match status" value="1"/>
</dbReference>
<dbReference type="InterPro" id="IPR027417">
    <property type="entry name" value="P-loop_NTPase"/>
</dbReference>
<dbReference type="GO" id="GO:0003924">
    <property type="term" value="F:GTPase activity"/>
    <property type="evidence" value="ECO:0007669"/>
    <property type="project" value="InterPro"/>
</dbReference>
<dbReference type="PROSITE" id="PS51882">
    <property type="entry name" value="G_ALPHA"/>
    <property type="match status" value="1"/>
</dbReference>
<accession>A0A367J4I3</accession>
<dbReference type="STRING" id="86630.A0A367J4I3"/>
<dbReference type="GO" id="GO:0046872">
    <property type="term" value="F:metal ion binding"/>
    <property type="evidence" value="ECO:0007669"/>
    <property type="project" value="UniProtKB-KW"/>
</dbReference>
<dbReference type="EMBL" id="PJQL01002250">
    <property type="protein sequence ID" value="RCH84847.1"/>
    <property type="molecule type" value="Genomic_DNA"/>
</dbReference>
<dbReference type="OrthoDB" id="5817230at2759"/>
<feature type="binding site" evidence="10">
    <location>
        <position position="179"/>
    </location>
    <ligand>
        <name>Mg(2+)</name>
        <dbReference type="ChEBI" id="CHEBI:18420"/>
    </ligand>
</feature>
<evidence type="ECO:0000256" key="5">
    <source>
        <dbReference type="ARBA" id="ARBA00023134"/>
    </source>
</evidence>
<feature type="binding site" evidence="9">
    <location>
        <begin position="173"/>
        <end position="179"/>
    </location>
    <ligand>
        <name>GTP</name>
        <dbReference type="ChEBI" id="CHEBI:37565"/>
    </ligand>
</feature>
<evidence type="ECO:0000256" key="2">
    <source>
        <dbReference type="ARBA" id="ARBA00022723"/>
    </source>
</evidence>